<evidence type="ECO:0000256" key="4">
    <source>
        <dbReference type="ARBA" id="ARBA00022827"/>
    </source>
</evidence>
<evidence type="ECO:0000313" key="9">
    <source>
        <dbReference type="EMBL" id="EHI11682.1"/>
    </source>
</evidence>
<protein>
    <submittedName>
        <fullName evidence="9">Glucose-methanol-choline oxidoreductase</fullName>
    </submittedName>
</protein>
<dbReference type="PANTHER" id="PTHR11552">
    <property type="entry name" value="GLUCOSE-METHANOL-CHOLINE GMC OXIDOREDUCTASE"/>
    <property type="match status" value="1"/>
</dbReference>
<keyword evidence="3 6" id="KW-0285">Flavoprotein</keyword>
<organism evidence="9 10">
    <name type="scientific">Mycolicibacterium thermoresistibile (strain ATCC 19527 / DSM 44167 / CIP 105390 / JCM 6362 / NCTC 10409 / 316)</name>
    <name type="common">Mycobacterium thermoresistibile</name>
    <dbReference type="NCBI Taxonomy" id="1078020"/>
    <lineage>
        <taxon>Bacteria</taxon>
        <taxon>Bacillati</taxon>
        <taxon>Actinomycetota</taxon>
        <taxon>Actinomycetes</taxon>
        <taxon>Mycobacteriales</taxon>
        <taxon>Mycobacteriaceae</taxon>
        <taxon>Mycolicibacterium</taxon>
    </lineage>
</organism>
<dbReference type="PATRIC" id="fig|1078020.3.peg.2420"/>
<keyword evidence="4 5" id="KW-0274">FAD</keyword>
<evidence type="ECO:0000259" key="7">
    <source>
        <dbReference type="PROSITE" id="PS00623"/>
    </source>
</evidence>
<dbReference type="SUPFAM" id="SSF54373">
    <property type="entry name" value="FAD-linked reductases, C-terminal domain"/>
    <property type="match status" value="1"/>
</dbReference>
<sequence>MGVVMMGRRSNLHDYIVVGAGSSGCTVAGRLAEGKRHSVLVLEAGGSDLSPFIRIPAGLMRVNPRNYWHFRLEPDPTRNGAVDTWAAGRVVGGGSSVNAMLWVRGNRADFDTWAKLGAQGWDYESLLPAMRSLETWEGGADRYRGGTGPQHVSRIRLHHPLVQKWLTGAAQTGMPILADYNGESQFGAAWSQLSQKNGLRHSAAQAFLAPARRRGEVDVESHAVVDKVIIENGRAVGVEYVRRGTRKVAYAAKEVILSAGALCSPLILLRSGIGPAEELRDHGIDVIADLPGVGRNLQEHPAITMTFTVTDRTLNQELTPLSILKGAFDFVLRRRGPATAPLSHAMLFGPPLEPEGWPQYHVLMAPLGTEQEKPHATQEEAEQNRYDKQNVSLSRNSIVSAFMSPLHPRGRGTVRLGSPDVDATPVIEHPMLADERDVVDLTAAGRKVREIFQSPAMRPHVIAENAPSRGVETDDEWAEFIRNHCFGGSHWVGTARMGADSDPDAVVDPQLRVRGVSGLRVADASVMPTLTSGNTNAPCVLIGEKAAELIRGR</sequence>
<dbReference type="RefSeq" id="WP_003925946.1">
    <property type="nucleotide sequence ID" value="NZ_AGVE01000046.1"/>
</dbReference>
<feature type="binding site" evidence="5">
    <location>
        <position position="90"/>
    </location>
    <ligand>
        <name>FAD</name>
        <dbReference type="ChEBI" id="CHEBI:57692"/>
    </ligand>
</feature>
<name>G7CKH2_MYCT3</name>
<feature type="domain" description="Glucose-methanol-choline oxidoreductase N-terminal" evidence="7">
    <location>
        <begin position="88"/>
        <end position="111"/>
    </location>
</feature>
<dbReference type="PIRSF" id="PIRSF000137">
    <property type="entry name" value="Alcohol_oxidase"/>
    <property type="match status" value="1"/>
</dbReference>
<feature type="domain" description="Glucose-methanol-choline oxidoreductase N-terminal" evidence="8">
    <location>
        <begin position="260"/>
        <end position="274"/>
    </location>
</feature>
<evidence type="ECO:0000256" key="3">
    <source>
        <dbReference type="ARBA" id="ARBA00022630"/>
    </source>
</evidence>
<dbReference type="InterPro" id="IPR007867">
    <property type="entry name" value="GMC_OxRtase_C"/>
</dbReference>
<dbReference type="Gene3D" id="3.50.50.60">
    <property type="entry name" value="FAD/NAD(P)-binding domain"/>
    <property type="match status" value="1"/>
</dbReference>
<dbReference type="InterPro" id="IPR000172">
    <property type="entry name" value="GMC_OxRdtase_N"/>
</dbReference>
<evidence type="ECO:0000256" key="6">
    <source>
        <dbReference type="RuleBase" id="RU003968"/>
    </source>
</evidence>
<dbReference type="Pfam" id="PF05199">
    <property type="entry name" value="GMC_oxred_C"/>
    <property type="match status" value="1"/>
</dbReference>
<dbReference type="PROSITE" id="PS00624">
    <property type="entry name" value="GMC_OXRED_2"/>
    <property type="match status" value="1"/>
</dbReference>
<dbReference type="GO" id="GO:0016614">
    <property type="term" value="F:oxidoreductase activity, acting on CH-OH group of donors"/>
    <property type="evidence" value="ECO:0007669"/>
    <property type="project" value="InterPro"/>
</dbReference>
<evidence type="ECO:0000259" key="8">
    <source>
        <dbReference type="PROSITE" id="PS00624"/>
    </source>
</evidence>
<dbReference type="InterPro" id="IPR036188">
    <property type="entry name" value="FAD/NAD-bd_sf"/>
</dbReference>
<evidence type="ECO:0000313" key="10">
    <source>
        <dbReference type="Proteomes" id="UP000004915"/>
    </source>
</evidence>
<dbReference type="Proteomes" id="UP000004915">
    <property type="component" value="Unassembled WGS sequence"/>
</dbReference>
<dbReference type="GO" id="GO:0050660">
    <property type="term" value="F:flavin adenine dinucleotide binding"/>
    <property type="evidence" value="ECO:0007669"/>
    <property type="project" value="InterPro"/>
</dbReference>
<feature type="binding site" evidence="5">
    <location>
        <position position="225"/>
    </location>
    <ligand>
        <name>FAD</name>
        <dbReference type="ChEBI" id="CHEBI:57692"/>
    </ligand>
</feature>
<dbReference type="AlphaFoldDB" id="G7CKH2"/>
<keyword evidence="10" id="KW-1185">Reference proteome</keyword>
<dbReference type="EMBL" id="AGVE01000046">
    <property type="protein sequence ID" value="EHI11682.1"/>
    <property type="molecule type" value="Genomic_DNA"/>
</dbReference>
<dbReference type="InterPro" id="IPR012132">
    <property type="entry name" value="GMC_OxRdtase"/>
</dbReference>
<gene>
    <name evidence="9" type="ORF">KEK_12323</name>
</gene>
<dbReference type="SUPFAM" id="SSF51905">
    <property type="entry name" value="FAD/NAD(P)-binding domain"/>
    <property type="match status" value="1"/>
</dbReference>
<dbReference type="Pfam" id="PF00732">
    <property type="entry name" value="GMC_oxred_N"/>
    <property type="match status" value="1"/>
</dbReference>
<comment type="cofactor">
    <cofactor evidence="1 5">
        <name>FAD</name>
        <dbReference type="ChEBI" id="CHEBI:57692"/>
    </cofactor>
</comment>
<dbReference type="Gene3D" id="3.30.560.10">
    <property type="entry name" value="Glucose Oxidase, domain 3"/>
    <property type="match status" value="1"/>
</dbReference>
<reference evidence="9 10" key="1">
    <citation type="submission" date="2011-11" db="EMBL/GenBank/DDBJ databases">
        <authorList>
            <consortium name="Tuberculosis Structural Genomics Consortium"/>
            <person name="Ioerger T.R."/>
        </authorList>
    </citation>
    <scope>NUCLEOTIDE SEQUENCE [LARGE SCALE GENOMIC DNA]</scope>
    <source>
        <strain evidence="10">ATCC 19527 / DSM 44167 / CIP 105390 / JCM 6362 / NCTC 10409 / 316</strain>
    </source>
</reference>
<dbReference type="eggNOG" id="COG2303">
    <property type="taxonomic scope" value="Bacteria"/>
</dbReference>
<proteinExistence type="inferred from homology"/>
<dbReference type="PANTHER" id="PTHR11552:SF147">
    <property type="entry name" value="CHOLINE DEHYDROGENASE, MITOCHONDRIAL"/>
    <property type="match status" value="1"/>
</dbReference>
<evidence type="ECO:0000256" key="1">
    <source>
        <dbReference type="ARBA" id="ARBA00001974"/>
    </source>
</evidence>
<accession>G7CKH2</accession>
<evidence type="ECO:0000256" key="5">
    <source>
        <dbReference type="PIRSR" id="PIRSR000137-2"/>
    </source>
</evidence>
<comment type="similarity">
    <text evidence="2 6">Belongs to the GMC oxidoreductase family.</text>
</comment>
<dbReference type="PROSITE" id="PS00623">
    <property type="entry name" value="GMC_OXRED_1"/>
    <property type="match status" value="1"/>
</dbReference>
<evidence type="ECO:0000256" key="2">
    <source>
        <dbReference type="ARBA" id="ARBA00010790"/>
    </source>
</evidence>
<comment type="caution">
    <text evidence="9">The sequence shown here is derived from an EMBL/GenBank/DDBJ whole genome shotgun (WGS) entry which is preliminary data.</text>
</comment>